<dbReference type="InterPro" id="IPR029016">
    <property type="entry name" value="GAF-like_dom_sf"/>
</dbReference>
<dbReference type="InterPro" id="IPR003018">
    <property type="entry name" value="GAF"/>
</dbReference>
<dbReference type="PANTHER" id="PTHR43102">
    <property type="entry name" value="SLR1143 PROTEIN"/>
    <property type="match status" value="1"/>
</dbReference>
<organism evidence="4 5">
    <name type="scientific">Halobaculum marinum</name>
    <dbReference type="NCBI Taxonomy" id="3031996"/>
    <lineage>
        <taxon>Archaea</taxon>
        <taxon>Methanobacteriati</taxon>
        <taxon>Methanobacteriota</taxon>
        <taxon>Stenosarchaea group</taxon>
        <taxon>Halobacteria</taxon>
        <taxon>Halobacteriales</taxon>
        <taxon>Haloferacaceae</taxon>
        <taxon>Halobaculum</taxon>
    </lineage>
</organism>
<dbReference type="SMART" id="SM00065">
    <property type="entry name" value="GAF"/>
    <property type="match status" value="1"/>
</dbReference>
<proteinExistence type="predicted"/>
<dbReference type="GeneID" id="79269464"/>
<dbReference type="Proteomes" id="UP001596388">
    <property type="component" value="Unassembled WGS sequence"/>
</dbReference>
<reference evidence="4 5" key="1">
    <citation type="journal article" date="2019" name="Int. J. Syst. Evol. Microbiol.">
        <title>The Global Catalogue of Microorganisms (GCM) 10K type strain sequencing project: providing services to taxonomists for standard genome sequencing and annotation.</title>
        <authorList>
            <consortium name="The Broad Institute Genomics Platform"/>
            <consortium name="The Broad Institute Genome Sequencing Center for Infectious Disease"/>
            <person name="Wu L."/>
            <person name="Ma J."/>
        </authorList>
    </citation>
    <scope>NUCLEOTIDE SEQUENCE [LARGE SCALE GENOMIC DNA]</scope>
    <source>
        <strain evidence="4 5">DT55</strain>
    </source>
</reference>
<feature type="domain" description="GAF" evidence="3">
    <location>
        <begin position="137"/>
        <end position="278"/>
    </location>
</feature>
<dbReference type="GO" id="GO:0016301">
    <property type="term" value="F:kinase activity"/>
    <property type="evidence" value="ECO:0007669"/>
    <property type="project" value="UniProtKB-KW"/>
</dbReference>
<accession>A0ABD5WTL8</accession>
<evidence type="ECO:0000259" key="3">
    <source>
        <dbReference type="SMART" id="SM00065"/>
    </source>
</evidence>
<dbReference type="RefSeq" id="WP_276238890.1">
    <property type="nucleotide sequence ID" value="NZ_CP119989.1"/>
</dbReference>
<dbReference type="SUPFAM" id="SSF52172">
    <property type="entry name" value="CheY-like"/>
    <property type="match status" value="1"/>
</dbReference>
<dbReference type="AlphaFoldDB" id="A0ABD5WTL8"/>
<name>A0ABD5WTL8_9EURY</name>
<sequence length="286" mass="31440">MDAVTAAIEAEETLTADGVPSVERARARIADGDVAGVVTAYDLPDGTGLDVVEAVREETAQTPCILFTDVSPMEIDTAQFGDAIVEYLNRDLPDAYDRLGFVAEDVLNHAAQVGFLAPDDEPERLAALAEYDVESLPVEDSFSRLTDLIASHFDAGVAFIGLIEREEENFLACHGADLDTLTREETICTHSMLQEDVMVVEDIRADRRFSENNSLEAMGIRSYAGANMTTPDGHVIGQVCLIDFEVRNYDEGEREELQDFAETAMEILELRRQVRDESAEDTEVPA</sequence>
<evidence type="ECO:0000313" key="4">
    <source>
        <dbReference type="EMBL" id="MFC7096646.1"/>
    </source>
</evidence>
<evidence type="ECO:0000313" key="5">
    <source>
        <dbReference type="Proteomes" id="UP001596388"/>
    </source>
</evidence>
<gene>
    <name evidence="4" type="ORF">ACFQKD_04945</name>
</gene>
<protein>
    <submittedName>
        <fullName evidence="4">GAF domain-containing protein</fullName>
    </submittedName>
</protein>
<evidence type="ECO:0000256" key="1">
    <source>
        <dbReference type="ARBA" id="ARBA00022679"/>
    </source>
</evidence>
<comment type="caution">
    <text evidence="4">The sequence shown here is derived from an EMBL/GenBank/DDBJ whole genome shotgun (WGS) entry which is preliminary data.</text>
</comment>
<keyword evidence="2" id="KW-0418">Kinase</keyword>
<keyword evidence="5" id="KW-1185">Reference proteome</keyword>
<dbReference type="PANTHER" id="PTHR43102:SF2">
    <property type="entry name" value="GAF DOMAIN-CONTAINING PROTEIN"/>
    <property type="match status" value="1"/>
</dbReference>
<dbReference type="EMBL" id="JBHTAG010000002">
    <property type="protein sequence ID" value="MFC7096646.1"/>
    <property type="molecule type" value="Genomic_DNA"/>
</dbReference>
<dbReference type="Pfam" id="PF01590">
    <property type="entry name" value="GAF"/>
    <property type="match status" value="1"/>
</dbReference>
<evidence type="ECO:0000256" key="2">
    <source>
        <dbReference type="ARBA" id="ARBA00022777"/>
    </source>
</evidence>
<dbReference type="InterPro" id="IPR011006">
    <property type="entry name" value="CheY-like_superfamily"/>
</dbReference>
<dbReference type="Gene3D" id="3.30.450.40">
    <property type="match status" value="1"/>
</dbReference>
<dbReference type="SUPFAM" id="SSF55781">
    <property type="entry name" value="GAF domain-like"/>
    <property type="match status" value="1"/>
</dbReference>
<keyword evidence="1" id="KW-0808">Transferase</keyword>